<feature type="binding site" evidence="5">
    <location>
        <position position="52"/>
    </location>
    <ligand>
        <name>FAD</name>
        <dbReference type="ChEBI" id="CHEBI:57692"/>
    </ligand>
</feature>
<dbReference type="InterPro" id="IPR002938">
    <property type="entry name" value="FAD-bd"/>
</dbReference>
<sequence length="385" mass="39634">MTTPSTPPAVVVVGAGLGGLTLAAVLQRHGVGVVVLDRDAGPHARPQGGMLDVHEESGQAALRAAGLLDAFRAAVLPGGEAMRILDAEGRVLLEEADDGTGGRPEIPRETLRDLLLDVLAPGTVRWGRRVTAVRPRSGGRHEVVVDGEPALVADLLVGADGAWSRVRPLLSDAVPAYTGVTMATARLHDVDERHPVPAAVVGGGLLLALRDGRGVIAHREPGAVVELYAAVRTDGPDDLARAIDRDGARAVLLERFAGWAPELRALIGEADDPVVVRPIHALPVGHAWAHRPGVTLVGDAAHLMSPFAGEGANLAMQDGAELAAALVAHGPATAAGRERALVAYEAAMVPRAAREAAGSAANLELCFGPDGSTAMRDFFLAGATA</sequence>
<comment type="similarity">
    <text evidence="5">Belongs to the aromatic-ring hydroxylase family. TetX subfamily.</text>
</comment>
<dbReference type="Proteomes" id="UP001500928">
    <property type="component" value="Unassembled WGS sequence"/>
</dbReference>
<dbReference type="PRINTS" id="PR00420">
    <property type="entry name" value="RNGMNOXGNASE"/>
</dbReference>
<evidence type="ECO:0000256" key="4">
    <source>
        <dbReference type="ARBA" id="ARBA00023033"/>
    </source>
</evidence>
<evidence type="ECO:0000256" key="5">
    <source>
        <dbReference type="HAMAP-Rule" id="MF_00845"/>
    </source>
</evidence>
<comment type="subcellular location">
    <subcellularLocation>
        <location evidence="5">Cytoplasm</location>
    </subcellularLocation>
</comment>
<keyword evidence="3 5" id="KW-0560">Oxidoreductase</keyword>
<dbReference type="HAMAP" id="MF_00845">
    <property type="entry name" value="TetX_monooxygenase"/>
    <property type="match status" value="1"/>
</dbReference>
<dbReference type="PANTHER" id="PTHR46972">
    <property type="entry name" value="MONOOXYGENASE ASQM-RELATED"/>
    <property type="match status" value="1"/>
</dbReference>
<gene>
    <name evidence="7" type="ORF">GCM10023200_35820</name>
</gene>
<evidence type="ECO:0000313" key="8">
    <source>
        <dbReference type="Proteomes" id="UP001500928"/>
    </source>
</evidence>
<feature type="domain" description="FAD-binding" evidence="6">
    <location>
        <begin position="10"/>
        <end position="353"/>
    </location>
</feature>
<dbReference type="EC" id="1.14.13.-" evidence="5"/>
<dbReference type="RefSeq" id="WP_345417926.1">
    <property type="nucleotide sequence ID" value="NZ_BAABHO010000029.1"/>
</dbReference>
<dbReference type="PANTHER" id="PTHR46972:SF1">
    <property type="entry name" value="FAD DEPENDENT OXIDOREDUCTASE DOMAIN-CONTAINING PROTEIN"/>
    <property type="match status" value="1"/>
</dbReference>
<dbReference type="GO" id="GO:0004497">
    <property type="term" value="F:monooxygenase activity"/>
    <property type="evidence" value="ECO:0007669"/>
    <property type="project" value="UniProtKB-KW"/>
</dbReference>
<organism evidence="7 8">
    <name type="scientific">Actinomycetospora chlora</name>
    <dbReference type="NCBI Taxonomy" id="663608"/>
    <lineage>
        <taxon>Bacteria</taxon>
        <taxon>Bacillati</taxon>
        <taxon>Actinomycetota</taxon>
        <taxon>Actinomycetes</taxon>
        <taxon>Pseudonocardiales</taxon>
        <taxon>Pseudonocardiaceae</taxon>
        <taxon>Actinomycetospora</taxon>
    </lineage>
</organism>
<name>A0ABP9BLE2_9PSEU</name>
<feature type="binding site" evidence="5">
    <location>
        <position position="45"/>
    </location>
    <ligand>
        <name>NADPH</name>
        <dbReference type="ChEBI" id="CHEBI:57783"/>
    </ligand>
</feature>
<protein>
    <recommendedName>
        <fullName evidence="5">Flavin-dependent monooxygenase</fullName>
    </recommendedName>
    <alternativeName>
        <fullName evidence="5">TetX monooxygenase</fullName>
        <shortName evidence="5">TetX</shortName>
        <ecNumber evidence="5">1.14.13.-</ecNumber>
    </alternativeName>
</protein>
<dbReference type="SUPFAM" id="SSF51905">
    <property type="entry name" value="FAD/NAD(P)-binding domain"/>
    <property type="match status" value="1"/>
</dbReference>
<evidence type="ECO:0000259" key="6">
    <source>
        <dbReference type="Pfam" id="PF01494"/>
    </source>
</evidence>
<comment type="cofactor">
    <cofactor evidence="5">
        <name>FAD</name>
        <dbReference type="ChEBI" id="CHEBI:57692"/>
    </cofactor>
</comment>
<keyword evidence="4 5" id="KW-0503">Monooxygenase</keyword>
<feature type="binding site" evidence="5">
    <location>
        <position position="108"/>
    </location>
    <ligand>
        <name>FAD</name>
        <dbReference type="ChEBI" id="CHEBI:57692"/>
    </ligand>
</feature>
<comment type="function">
    <text evidence="5">An FAD-requiring monooxygenase active on some tetracycline antibiotic derivatives, which leads to their inactivation. Hydroxylates carbon 11a of tetracycline and some analogs.</text>
</comment>
<reference evidence="8" key="1">
    <citation type="journal article" date="2019" name="Int. J. Syst. Evol. Microbiol.">
        <title>The Global Catalogue of Microorganisms (GCM) 10K type strain sequencing project: providing services to taxonomists for standard genome sequencing and annotation.</title>
        <authorList>
            <consortium name="The Broad Institute Genomics Platform"/>
            <consortium name="The Broad Institute Genome Sequencing Center for Infectious Disease"/>
            <person name="Wu L."/>
            <person name="Ma J."/>
        </authorList>
    </citation>
    <scope>NUCLEOTIDE SEQUENCE [LARGE SCALE GENOMIC DNA]</scope>
    <source>
        <strain evidence="8">JCM 17979</strain>
    </source>
</reference>
<evidence type="ECO:0000256" key="1">
    <source>
        <dbReference type="ARBA" id="ARBA00022630"/>
    </source>
</evidence>
<keyword evidence="5" id="KW-0521">NADP</keyword>
<keyword evidence="1 5" id="KW-0285">Flavoprotein</keyword>
<dbReference type="InterPro" id="IPR036188">
    <property type="entry name" value="FAD/NAD-bd_sf"/>
</dbReference>
<keyword evidence="5" id="KW-0963">Cytoplasm</keyword>
<keyword evidence="2 5" id="KW-0274">FAD</keyword>
<comment type="domain">
    <text evidence="5">Consists of an N-terminal FAD-binding domain with a Rossman fold and a C-terminal substrate-binding domain.</text>
</comment>
<dbReference type="Pfam" id="PF01494">
    <property type="entry name" value="FAD_binding_3"/>
    <property type="match status" value="1"/>
</dbReference>
<dbReference type="EMBL" id="BAABHO010000029">
    <property type="protein sequence ID" value="GAA4796557.1"/>
    <property type="molecule type" value="Genomic_DNA"/>
</dbReference>
<dbReference type="Gene3D" id="3.50.50.60">
    <property type="entry name" value="FAD/NAD(P)-binding domain"/>
    <property type="match status" value="1"/>
</dbReference>
<comment type="caution">
    <text evidence="7">The sequence shown here is derived from an EMBL/GenBank/DDBJ whole genome shotgun (WGS) entry which is preliminary data.</text>
</comment>
<comment type="catalytic activity">
    <reaction evidence="5">
        <text>a tetracycline + NADPH + O2 + H(+) = an 11a-hydroxytetracycline + NADP(+) + H2O</text>
        <dbReference type="Rhea" id="RHEA:61444"/>
        <dbReference type="ChEBI" id="CHEBI:15377"/>
        <dbReference type="ChEBI" id="CHEBI:15378"/>
        <dbReference type="ChEBI" id="CHEBI:15379"/>
        <dbReference type="ChEBI" id="CHEBI:57783"/>
        <dbReference type="ChEBI" id="CHEBI:58349"/>
        <dbReference type="ChEBI" id="CHEBI:144644"/>
        <dbReference type="ChEBI" id="CHEBI:144645"/>
    </reaction>
</comment>
<proteinExistence type="inferred from homology"/>
<keyword evidence="8" id="KW-1185">Reference proteome</keyword>
<evidence type="ECO:0000256" key="2">
    <source>
        <dbReference type="ARBA" id="ARBA00022827"/>
    </source>
</evidence>
<feature type="binding site" evidence="5">
    <location>
        <position position="299"/>
    </location>
    <ligand>
        <name>FAD</name>
        <dbReference type="ChEBI" id="CHEBI:57692"/>
    </ligand>
</feature>
<dbReference type="InterPro" id="IPR043683">
    <property type="entry name" value="TetX_monooxygenase"/>
</dbReference>
<keyword evidence="5" id="KW-0547">Nucleotide-binding</keyword>
<evidence type="ECO:0000256" key="3">
    <source>
        <dbReference type="ARBA" id="ARBA00023002"/>
    </source>
</evidence>
<comment type="subunit">
    <text evidence="5">Monomer.</text>
</comment>
<evidence type="ECO:0000313" key="7">
    <source>
        <dbReference type="EMBL" id="GAA4796557.1"/>
    </source>
</evidence>
<accession>A0ABP9BLE2</accession>